<evidence type="ECO:0000313" key="2">
    <source>
        <dbReference type="EMBL" id="KMM72205.1"/>
    </source>
</evidence>
<sequence length="232" mass="26676">MRRPRYLRRIQDYMFWKRRLHLLRRRRQHAHLLRESQDCNRVLPSVESDIRLNNQTEKSGLNDAASPSGASDAPPDALSDTHSEPEDVRVHEIIQEAVAALRNESQQYEEPESEPQLQTMLHPVHPVGNEDSGFHSRLEDPLGDQPAETYIPTTMNDPSEVLVHARAEPDEMLHHFTLALGLWCEKSGISRQHYQALREVLQIPEDTGVLRSLPLGLSTLKKKCRAHRTDIR</sequence>
<dbReference type="EMBL" id="DS268113">
    <property type="protein sequence ID" value="KMM72205.1"/>
    <property type="molecule type" value="Genomic_DNA"/>
</dbReference>
<reference evidence="3" key="2">
    <citation type="journal article" date="2009" name="Genome Res.">
        <title>Comparative genomic analyses of the human fungal pathogens Coccidioides and their relatives.</title>
        <authorList>
            <person name="Sharpton T.J."/>
            <person name="Stajich J.E."/>
            <person name="Rounsley S.D."/>
            <person name="Gardner M.J."/>
            <person name="Wortman J.R."/>
            <person name="Jordar V.S."/>
            <person name="Maiti R."/>
            <person name="Kodira C.D."/>
            <person name="Neafsey D.E."/>
            <person name="Zeng Q."/>
            <person name="Hung C.-Y."/>
            <person name="McMahan C."/>
            <person name="Muszewska A."/>
            <person name="Grynberg M."/>
            <person name="Mandel M.A."/>
            <person name="Kellner E.M."/>
            <person name="Barker B.M."/>
            <person name="Galgiani J.N."/>
            <person name="Orbach M.J."/>
            <person name="Kirkland T.N."/>
            <person name="Cole G.T."/>
            <person name="Henn M.R."/>
            <person name="Birren B.W."/>
            <person name="Taylor J.W."/>
        </authorList>
    </citation>
    <scope>NUCLEOTIDE SEQUENCE [LARGE SCALE GENOMIC DNA]</scope>
    <source>
        <strain evidence="3">RMSCC 3488</strain>
    </source>
</reference>
<feature type="compositionally biased region" description="Low complexity" evidence="1">
    <location>
        <begin position="63"/>
        <end position="78"/>
    </location>
</feature>
<dbReference type="AlphaFoldDB" id="A0A0J6FRZ7"/>
<dbReference type="OrthoDB" id="5372708at2759"/>
<dbReference type="Proteomes" id="UP000054567">
    <property type="component" value="Unassembled WGS sequence"/>
</dbReference>
<protein>
    <submittedName>
        <fullName evidence="2">Uncharacterized protein</fullName>
    </submittedName>
</protein>
<proteinExistence type="predicted"/>
<evidence type="ECO:0000313" key="3">
    <source>
        <dbReference type="Proteomes" id="UP000054567"/>
    </source>
</evidence>
<gene>
    <name evidence="2" type="ORF">CPAG_08503</name>
</gene>
<organism evidence="2 3">
    <name type="scientific">Coccidioides posadasii RMSCC 3488</name>
    <dbReference type="NCBI Taxonomy" id="454284"/>
    <lineage>
        <taxon>Eukaryota</taxon>
        <taxon>Fungi</taxon>
        <taxon>Dikarya</taxon>
        <taxon>Ascomycota</taxon>
        <taxon>Pezizomycotina</taxon>
        <taxon>Eurotiomycetes</taxon>
        <taxon>Eurotiomycetidae</taxon>
        <taxon>Onygenales</taxon>
        <taxon>Onygenaceae</taxon>
        <taxon>Coccidioides</taxon>
    </lineage>
</organism>
<reference evidence="3" key="3">
    <citation type="journal article" date="2010" name="Genome Res.">
        <title>Population genomic sequencing of Coccidioides fungi reveals recent hybridization and transposon control.</title>
        <authorList>
            <person name="Neafsey D.E."/>
            <person name="Barker B.M."/>
            <person name="Sharpton T.J."/>
            <person name="Stajich J.E."/>
            <person name="Park D.J."/>
            <person name="Whiston E."/>
            <person name="Hung C.-Y."/>
            <person name="McMahan C."/>
            <person name="White J."/>
            <person name="Sykes S."/>
            <person name="Heiman D."/>
            <person name="Young S."/>
            <person name="Zeng Q."/>
            <person name="Abouelleil A."/>
            <person name="Aftuck L."/>
            <person name="Bessette D."/>
            <person name="Brown A."/>
            <person name="FitzGerald M."/>
            <person name="Lui A."/>
            <person name="Macdonald J.P."/>
            <person name="Priest M."/>
            <person name="Orbach M.J."/>
            <person name="Galgiani J.N."/>
            <person name="Kirkland T.N."/>
            <person name="Cole G.T."/>
            <person name="Birren B.W."/>
            <person name="Henn M.R."/>
            <person name="Taylor J.W."/>
            <person name="Rounsley S.D."/>
        </authorList>
    </citation>
    <scope>NUCLEOTIDE SEQUENCE [LARGE SCALE GENOMIC DNA]</scope>
    <source>
        <strain evidence="3">RMSCC 3488</strain>
    </source>
</reference>
<accession>A0A0J6FRZ7</accession>
<reference evidence="2 3" key="1">
    <citation type="submission" date="2007-06" db="EMBL/GenBank/DDBJ databases">
        <title>The Genome Sequence of Coccidioides posadasii RMSCC_3488.</title>
        <authorList>
            <consortium name="Coccidioides Genome Resources Consortium"/>
            <consortium name="The Broad Institute Genome Sequencing Platform"/>
            <person name="Henn M.R."/>
            <person name="Sykes S."/>
            <person name="Young S."/>
            <person name="Jaffe D."/>
            <person name="Berlin A."/>
            <person name="Alvarez P."/>
            <person name="Butler J."/>
            <person name="Gnerre S."/>
            <person name="Grabherr M."/>
            <person name="Mauceli E."/>
            <person name="Brockman W."/>
            <person name="Kodira C."/>
            <person name="Alvarado L."/>
            <person name="Zeng Q."/>
            <person name="Crawford M."/>
            <person name="Antoine C."/>
            <person name="Devon K."/>
            <person name="Galgiani J."/>
            <person name="Orsborn K."/>
            <person name="Lewis M.L."/>
            <person name="Nusbaum C."/>
            <person name="Galagan J."/>
            <person name="Birren B."/>
        </authorList>
    </citation>
    <scope>NUCLEOTIDE SEQUENCE [LARGE SCALE GENOMIC DNA]</scope>
    <source>
        <strain evidence="2 3">RMSCC 3488</strain>
    </source>
</reference>
<dbReference type="VEuPathDB" id="FungiDB:CPAG_08503"/>
<evidence type="ECO:0000256" key="1">
    <source>
        <dbReference type="SAM" id="MobiDB-lite"/>
    </source>
</evidence>
<feature type="region of interest" description="Disordered" evidence="1">
    <location>
        <begin position="57"/>
        <end position="85"/>
    </location>
</feature>
<name>A0A0J6FRZ7_COCPO</name>